<evidence type="ECO:0000256" key="3">
    <source>
        <dbReference type="ARBA" id="ARBA00023163"/>
    </source>
</evidence>
<keyword evidence="6" id="KW-1185">Reference proteome</keyword>
<dbReference type="InterPro" id="IPR036390">
    <property type="entry name" value="WH_DNA-bd_sf"/>
</dbReference>
<dbReference type="Gene3D" id="1.10.10.10">
    <property type="entry name" value="Winged helix-like DNA-binding domain superfamily/Winged helix DNA-binding domain"/>
    <property type="match status" value="1"/>
</dbReference>
<dbReference type="PANTHER" id="PTHR38445">
    <property type="entry name" value="HTH-TYPE TRANSCRIPTIONAL REPRESSOR YTRA"/>
    <property type="match status" value="1"/>
</dbReference>
<dbReference type="GO" id="GO:0003677">
    <property type="term" value="F:DNA binding"/>
    <property type="evidence" value="ECO:0007669"/>
    <property type="project" value="UniProtKB-KW"/>
</dbReference>
<name>A0A926HSD4_9FIRM</name>
<comment type="caution">
    <text evidence="5">The sequence shown here is derived from an EMBL/GenBank/DDBJ whole genome shotgun (WGS) entry which is preliminary data.</text>
</comment>
<keyword evidence="3" id="KW-0804">Transcription</keyword>
<dbReference type="PROSITE" id="PS50949">
    <property type="entry name" value="HTH_GNTR"/>
    <property type="match status" value="1"/>
</dbReference>
<proteinExistence type="predicted"/>
<dbReference type="Pfam" id="PF00392">
    <property type="entry name" value="GntR"/>
    <property type="match status" value="1"/>
</dbReference>
<evidence type="ECO:0000313" key="5">
    <source>
        <dbReference type="EMBL" id="MBC8534168.1"/>
    </source>
</evidence>
<gene>
    <name evidence="5" type="ORF">IAG03_09220</name>
</gene>
<dbReference type="AlphaFoldDB" id="A0A926HSD4"/>
<evidence type="ECO:0000256" key="2">
    <source>
        <dbReference type="ARBA" id="ARBA00023125"/>
    </source>
</evidence>
<keyword evidence="2" id="KW-0238">DNA-binding</keyword>
<dbReference type="SUPFAM" id="SSF46785">
    <property type="entry name" value="Winged helix' DNA-binding domain"/>
    <property type="match status" value="1"/>
</dbReference>
<accession>A0A926HSD4</accession>
<dbReference type="RefSeq" id="WP_249319829.1">
    <property type="nucleotide sequence ID" value="NZ_JACRSN010000013.1"/>
</dbReference>
<dbReference type="PRINTS" id="PR00035">
    <property type="entry name" value="HTHGNTR"/>
</dbReference>
<evidence type="ECO:0000259" key="4">
    <source>
        <dbReference type="PROSITE" id="PS50949"/>
    </source>
</evidence>
<dbReference type="InterPro" id="IPR000524">
    <property type="entry name" value="Tscrpt_reg_HTH_GntR"/>
</dbReference>
<dbReference type="Proteomes" id="UP000651482">
    <property type="component" value="Unassembled WGS sequence"/>
</dbReference>
<sequence>MVFILDQKSRYPIYEQLYQSVTRMAALGALEPEEQLPSVRALAQDLGVNPNTVQKAYQMLEHDGVIVSIPGKGSFLSKEGNAGSLWRTQILHKLHDDISEAADSGVEKSELHTLVDVCYEERGQKHD</sequence>
<dbReference type="SMART" id="SM00345">
    <property type="entry name" value="HTH_GNTR"/>
    <property type="match status" value="1"/>
</dbReference>
<dbReference type="GO" id="GO:0003700">
    <property type="term" value="F:DNA-binding transcription factor activity"/>
    <property type="evidence" value="ECO:0007669"/>
    <property type="project" value="InterPro"/>
</dbReference>
<evidence type="ECO:0000256" key="1">
    <source>
        <dbReference type="ARBA" id="ARBA00023015"/>
    </source>
</evidence>
<evidence type="ECO:0000313" key="6">
    <source>
        <dbReference type="Proteomes" id="UP000651482"/>
    </source>
</evidence>
<feature type="domain" description="HTH gntR-type" evidence="4">
    <location>
        <begin position="11"/>
        <end position="79"/>
    </location>
</feature>
<keyword evidence="1" id="KW-0805">Transcription regulation</keyword>
<reference evidence="5" key="1">
    <citation type="submission" date="2020-08" db="EMBL/GenBank/DDBJ databases">
        <title>Genome public.</title>
        <authorList>
            <person name="Liu C."/>
            <person name="Sun Q."/>
        </authorList>
    </citation>
    <scope>NUCLEOTIDE SEQUENCE</scope>
    <source>
        <strain evidence="5">NSJ-40</strain>
    </source>
</reference>
<dbReference type="EMBL" id="JACRSN010000013">
    <property type="protein sequence ID" value="MBC8534168.1"/>
    <property type="molecule type" value="Genomic_DNA"/>
</dbReference>
<protein>
    <submittedName>
        <fullName evidence="5">GntR family transcriptional regulator</fullName>
    </submittedName>
</protein>
<dbReference type="InterPro" id="IPR036388">
    <property type="entry name" value="WH-like_DNA-bd_sf"/>
</dbReference>
<organism evidence="5 6">
    <name type="scientific">Yeguia hominis</name>
    <dbReference type="NCBI Taxonomy" id="2763662"/>
    <lineage>
        <taxon>Bacteria</taxon>
        <taxon>Bacillati</taxon>
        <taxon>Bacillota</taxon>
        <taxon>Clostridia</taxon>
        <taxon>Eubacteriales</taxon>
        <taxon>Yeguiaceae</taxon>
        <taxon>Yeguia</taxon>
    </lineage>
</organism>
<dbReference type="CDD" id="cd07377">
    <property type="entry name" value="WHTH_GntR"/>
    <property type="match status" value="1"/>
</dbReference>
<dbReference type="PANTHER" id="PTHR38445:SF7">
    <property type="entry name" value="GNTR-FAMILY TRANSCRIPTIONAL REGULATOR"/>
    <property type="match status" value="1"/>
</dbReference>